<organism evidence="4 5">
    <name type="scientific">Cronartium quercuum f. sp. fusiforme G11</name>
    <dbReference type="NCBI Taxonomy" id="708437"/>
    <lineage>
        <taxon>Eukaryota</taxon>
        <taxon>Fungi</taxon>
        <taxon>Dikarya</taxon>
        <taxon>Basidiomycota</taxon>
        <taxon>Pucciniomycotina</taxon>
        <taxon>Pucciniomycetes</taxon>
        <taxon>Pucciniales</taxon>
        <taxon>Coleosporiaceae</taxon>
        <taxon>Cronartium</taxon>
    </lineage>
</organism>
<dbReference type="Proteomes" id="UP000886653">
    <property type="component" value="Unassembled WGS sequence"/>
</dbReference>
<dbReference type="PANTHER" id="PTHR22775">
    <property type="entry name" value="SORTING NEXIN"/>
    <property type="match status" value="1"/>
</dbReference>
<comment type="caution">
    <text evidence="4">The sequence shown here is derived from an EMBL/GenBank/DDBJ whole genome shotgun (WGS) entry which is preliminary data.</text>
</comment>
<evidence type="ECO:0000256" key="2">
    <source>
        <dbReference type="SAM" id="Phobius"/>
    </source>
</evidence>
<dbReference type="SMART" id="SM00313">
    <property type="entry name" value="PXA"/>
    <property type="match status" value="1"/>
</dbReference>
<reference evidence="4" key="1">
    <citation type="submission" date="2013-11" db="EMBL/GenBank/DDBJ databases">
        <title>Genome sequence of the fusiform rust pathogen reveals effectors for host alternation and coevolution with pine.</title>
        <authorList>
            <consortium name="DOE Joint Genome Institute"/>
            <person name="Smith K."/>
            <person name="Pendleton A."/>
            <person name="Kubisiak T."/>
            <person name="Anderson C."/>
            <person name="Salamov A."/>
            <person name="Aerts A."/>
            <person name="Riley R."/>
            <person name="Clum A."/>
            <person name="Lindquist E."/>
            <person name="Ence D."/>
            <person name="Campbell M."/>
            <person name="Kronenberg Z."/>
            <person name="Feau N."/>
            <person name="Dhillon B."/>
            <person name="Hamelin R."/>
            <person name="Burleigh J."/>
            <person name="Smith J."/>
            <person name="Yandell M."/>
            <person name="Nelson C."/>
            <person name="Grigoriev I."/>
            <person name="Davis J."/>
        </authorList>
    </citation>
    <scope>NUCLEOTIDE SEQUENCE</scope>
    <source>
        <strain evidence="4">G11</strain>
    </source>
</reference>
<dbReference type="AlphaFoldDB" id="A0A9P6NHD7"/>
<feature type="transmembrane region" description="Helical" evidence="2">
    <location>
        <begin position="14"/>
        <end position="45"/>
    </location>
</feature>
<feature type="compositionally biased region" description="Polar residues" evidence="1">
    <location>
        <begin position="284"/>
        <end position="296"/>
    </location>
</feature>
<dbReference type="GO" id="GO:0035091">
    <property type="term" value="F:phosphatidylinositol binding"/>
    <property type="evidence" value="ECO:0007669"/>
    <property type="project" value="InterPro"/>
</dbReference>
<protein>
    <recommendedName>
        <fullName evidence="3">PXA domain-containing protein</fullName>
    </recommendedName>
</protein>
<dbReference type="EMBL" id="MU167303">
    <property type="protein sequence ID" value="KAG0144063.1"/>
    <property type="molecule type" value="Genomic_DNA"/>
</dbReference>
<name>A0A9P6NHD7_9BASI</name>
<dbReference type="CDD" id="cd06093">
    <property type="entry name" value="PX_domain"/>
    <property type="match status" value="1"/>
</dbReference>
<dbReference type="InterPro" id="IPR036871">
    <property type="entry name" value="PX_dom_sf"/>
</dbReference>
<keyword evidence="2" id="KW-0472">Membrane</keyword>
<dbReference type="Pfam" id="PF02194">
    <property type="entry name" value="PXA"/>
    <property type="match status" value="1"/>
</dbReference>
<dbReference type="PANTHER" id="PTHR22775:SF3">
    <property type="entry name" value="SORTING NEXIN-13"/>
    <property type="match status" value="1"/>
</dbReference>
<feature type="compositionally biased region" description="Polar residues" evidence="1">
    <location>
        <begin position="830"/>
        <end position="862"/>
    </location>
</feature>
<keyword evidence="2" id="KW-0812">Transmembrane</keyword>
<keyword evidence="5" id="KW-1185">Reference proteome</keyword>
<keyword evidence="2" id="KW-1133">Transmembrane helix</keyword>
<evidence type="ECO:0000259" key="3">
    <source>
        <dbReference type="SMART" id="SM00313"/>
    </source>
</evidence>
<evidence type="ECO:0000313" key="5">
    <source>
        <dbReference type="Proteomes" id="UP000886653"/>
    </source>
</evidence>
<accession>A0A9P6NHD7</accession>
<proteinExistence type="predicted"/>
<evidence type="ECO:0000256" key="1">
    <source>
        <dbReference type="SAM" id="MobiDB-lite"/>
    </source>
</evidence>
<dbReference type="OrthoDB" id="120967at2759"/>
<feature type="region of interest" description="Disordered" evidence="1">
    <location>
        <begin position="561"/>
        <end position="588"/>
    </location>
</feature>
<feature type="region of interest" description="Disordered" evidence="1">
    <location>
        <begin position="762"/>
        <end position="797"/>
    </location>
</feature>
<dbReference type="SUPFAM" id="SSF64268">
    <property type="entry name" value="PX domain"/>
    <property type="match status" value="1"/>
</dbReference>
<feature type="domain" description="PXA" evidence="3">
    <location>
        <begin position="105"/>
        <end position="265"/>
    </location>
</feature>
<gene>
    <name evidence="4" type="ORF">CROQUDRAFT_95469</name>
</gene>
<dbReference type="InterPro" id="IPR003114">
    <property type="entry name" value="Phox_assoc"/>
</dbReference>
<feature type="compositionally biased region" description="Basic and acidic residues" evidence="1">
    <location>
        <begin position="778"/>
        <end position="792"/>
    </location>
</feature>
<feature type="compositionally biased region" description="Acidic residues" evidence="1">
    <location>
        <begin position="561"/>
        <end position="570"/>
    </location>
</feature>
<feature type="region of interest" description="Disordered" evidence="1">
    <location>
        <begin position="813"/>
        <end position="908"/>
    </location>
</feature>
<feature type="region of interest" description="Disordered" evidence="1">
    <location>
        <begin position="284"/>
        <end position="304"/>
    </location>
</feature>
<evidence type="ECO:0000313" key="4">
    <source>
        <dbReference type="EMBL" id="KAG0144063.1"/>
    </source>
</evidence>
<sequence length="1109" mass="120664">MDQTTDHESNENTFYFFIVPIALLLLLLTQGPFSAILLVGLAFLLSSLPEFRSIVDATLGHSPPPQDRLRLCFPSLANRDESVDQPSKLNSISPTDHALDLSQVPPELVAAFLPLIESAMRDYVESWYMLPTISTGDKTFLNHLHASFQHMLVKAYVKVSSKSSKETLIYLMGCLSMNLVRLIHNPPQKQLSSSATAARKSQRTLQVRRISEEILLTLAPPSITVSPIVLSLLSELLSVQLITTVDGLDDDWFNQTIISFLGTTAAATTSVPVAQLESVPSLAPQQSSVTLPSPTADSMAPSDEDGPLTGHQVLSLYLKSSSDILYSSTSGRLPSSIVHLINTVPVWTPSHPPLSPPHLENYTSPKITGLVRIWTQLDGFRKMSQMTELKQGRDLLKSDALSLLSSLAASFYQAIPPEEDSWRKIVVETLRRLEAPQINGAELFGNLQDWLLERIHNIECIPLTPKPGSVAKDVEDRVCFMAMPFVPPSHNDDRISGSADQRRSFFFENDGRQHGFGGSVSPVRFLSGSRLERAAFPDSRSAPVDYPEEEGDMTEGYVCDEPEEEDELETDPANAPEDIHEPTESGPTFTVSITDISLPTAFDNRGLIKQKRDLEFLIAVEVTLLPGFIVTRKWSELERMEAGLGKLKLAGLGTTSFPRALLPSHLNLKTIDHVVRELEGYLATLLNDERYAKSQPVLTFFEKERSGSAVKNPLGSLVSTWDSIGKGVVSVGKEVTKPVNLATQGFSQLSKGVLAGLPFGVKEGASGGEEGTLTRNPVEGEARSSKSAEQSKTRANAIQRTSLQDRLASFSFSSSSTFSESPAPEGTGSEPASTELSTSPIAAESSTQPPPSTLSVSDSTGSMDEPEAPSPVATLRAVSELNQASPDVAPTPTPPTLTDPRTSMSTGNIVSEGADEKREIKAVSDRDRVRVRAEANNLESSTQVIRDRVGTEKLELDAADFEAIVIALMSVLEAAYGLEDSEPSWSVRRGMLRVLETVLRTTSLSAQLKGAVIGILDQVREPARIAEWVNHASVTAKEICDQSVKAREERRVLARRLWVASWAGLKIGLGSNATEVAAGKVFDVFQGPEGPVVILHSLLMDFIRIVLLL</sequence>